<keyword evidence="2" id="KW-1185">Reference proteome</keyword>
<evidence type="ECO:0000313" key="1">
    <source>
        <dbReference type="EMBL" id="GHO55563.1"/>
    </source>
</evidence>
<dbReference type="EMBL" id="BNJG01000001">
    <property type="protein sequence ID" value="GHO55563.1"/>
    <property type="molecule type" value="Genomic_DNA"/>
</dbReference>
<accession>A0ABQ3US90</accession>
<proteinExistence type="predicted"/>
<evidence type="ECO:0000313" key="2">
    <source>
        <dbReference type="Proteomes" id="UP000654345"/>
    </source>
</evidence>
<gene>
    <name evidence="1" type="ORF">KSB_40380</name>
</gene>
<dbReference type="Proteomes" id="UP000654345">
    <property type="component" value="Unassembled WGS sequence"/>
</dbReference>
<dbReference type="RefSeq" id="WP_201372137.1">
    <property type="nucleotide sequence ID" value="NZ_BNJG01000001.1"/>
</dbReference>
<comment type="caution">
    <text evidence="1">The sequence shown here is derived from an EMBL/GenBank/DDBJ whole genome shotgun (WGS) entry which is preliminary data.</text>
</comment>
<name>A0ABQ3US90_9CHLR</name>
<organism evidence="1 2">
    <name type="scientific">Ktedonobacter robiniae</name>
    <dbReference type="NCBI Taxonomy" id="2778365"/>
    <lineage>
        <taxon>Bacteria</taxon>
        <taxon>Bacillati</taxon>
        <taxon>Chloroflexota</taxon>
        <taxon>Ktedonobacteria</taxon>
        <taxon>Ktedonobacterales</taxon>
        <taxon>Ktedonobacteraceae</taxon>
        <taxon>Ktedonobacter</taxon>
    </lineage>
</organism>
<protein>
    <submittedName>
        <fullName evidence="1">Uncharacterized protein</fullName>
    </submittedName>
</protein>
<reference evidence="1 2" key="1">
    <citation type="journal article" date="2021" name="Int. J. Syst. Evol. Microbiol.">
        <title>Reticulibacter mediterranei gen. nov., sp. nov., within the new family Reticulibacteraceae fam. nov., and Ktedonospora formicarum gen. nov., sp. nov., Ktedonobacter robiniae sp. nov., Dictyobacter formicarum sp. nov. and Dictyobacter arantiisoli sp. nov., belonging to the class Ktedonobacteria.</title>
        <authorList>
            <person name="Yabe S."/>
            <person name="Zheng Y."/>
            <person name="Wang C.M."/>
            <person name="Sakai Y."/>
            <person name="Abe K."/>
            <person name="Yokota A."/>
            <person name="Donadio S."/>
            <person name="Cavaletti L."/>
            <person name="Monciardini P."/>
        </authorList>
    </citation>
    <scope>NUCLEOTIDE SEQUENCE [LARGE SCALE GENOMIC DNA]</scope>
    <source>
        <strain evidence="1 2">SOSP1-30</strain>
    </source>
</reference>
<sequence length="117" mass="13413">MTHNSDRCSQLRTLHDHLTNEVKNMRESLQRAQQEGISTSAESLNTLRSLQAALNNISRELQKCPPEKSEESATEGEKSILLRQVKAVLPEQRVRNWFPDSVQRDDEESIVDAMEPR</sequence>